<keyword evidence="6" id="KW-0694">RNA-binding</keyword>
<feature type="domain" description="SRP54-type proteins GTP-binding" evidence="13">
    <location>
        <begin position="268"/>
        <end position="281"/>
    </location>
</feature>
<dbReference type="GO" id="GO:0005525">
    <property type="term" value="F:GTP binding"/>
    <property type="evidence" value="ECO:0007669"/>
    <property type="project" value="UniProtKB-KW"/>
</dbReference>
<dbReference type="GO" id="GO:0006616">
    <property type="term" value="P:SRP-dependent cotranslational protein targeting to membrane, translocation"/>
    <property type="evidence" value="ECO:0007669"/>
    <property type="project" value="TreeGrafter"/>
</dbReference>
<evidence type="ECO:0000256" key="1">
    <source>
        <dbReference type="ARBA" id="ARBA00004496"/>
    </source>
</evidence>
<dbReference type="eggNOG" id="KOG0780">
    <property type="taxonomic scope" value="Eukaryota"/>
</dbReference>
<dbReference type="FunCoup" id="D2VUL7">
    <property type="interactions" value="476"/>
</dbReference>
<dbReference type="InterPro" id="IPR000897">
    <property type="entry name" value="SRP54_GTPase_dom"/>
</dbReference>
<dbReference type="InterPro" id="IPR013822">
    <property type="entry name" value="Signal_recog_particl_SRP54_hlx"/>
</dbReference>
<dbReference type="RefSeq" id="XP_002672275.1">
    <property type="nucleotide sequence ID" value="XM_002672229.1"/>
</dbReference>
<dbReference type="Pfam" id="PF02978">
    <property type="entry name" value="SRP_SPB"/>
    <property type="match status" value="1"/>
</dbReference>
<keyword evidence="15" id="KW-1185">Reference proteome</keyword>
<evidence type="ECO:0000256" key="11">
    <source>
        <dbReference type="ARBA" id="ARBA00048157"/>
    </source>
</evidence>
<comment type="catalytic activity">
    <reaction evidence="11">
        <text>GTP + H2O = GDP + phosphate + H(+)</text>
        <dbReference type="Rhea" id="RHEA:19669"/>
        <dbReference type="ChEBI" id="CHEBI:15377"/>
        <dbReference type="ChEBI" id="CHEBI:15378"/>
        <dbReference type="ChEBI" id="CHEBI:37565"/>
        <dbReference type="ChEBI" id="CHEBI:43474"/>
        <dbReference type="ChEBI" id="CHEBI:58189"/>
        <dbReference type="EC" id="3.6.5.4"/>
    </reaction>
    <physiologicalReaction direction="left-to-right" evidence="11">
        <dbReference type="Rhea" id="RHEA:19670"/>
    </physiologicalReaction>
</comment>
<dbReference type="EMBL" id="GG738899">
    <property type="protein sequence ID" value="EFC39531.1"/>
    <property type="molecule type" value="Genomic_DNA"/>
</dbReference>
<dbReference type="SUPFAM" id="SSF52540">
    <property type="entry name" value="P-loop containing nucleoside triphosphate hydrolases"/>
    <property type="match status" value="1"/>
</dbReference>
<dbReference type="InterPro" id="IPR036225">
    <property type="entry name" value="SRP/SRP_N"/>
</dbReference>
<dbReference type="SUPFAM" id="SSF47364">
    <property type="entry name" value="Domain of the SRP/SRP receptor G-proteins"/>
    <property type="match status" value="1"/>
</dbReference>
<evidence type="ECO:0000259" key="13">
    <source>
        <dbReference type="PROSITE" id="PS00300"/>
    </source>
</evidence>
<dbReference type="Pfam" id="PF00448">
    <property type="entry name" value="SRP54"/>
    <property type="match status" value="1"/>
</dbReference>
<evidence type="ECO:0000256" key="12">
    <source>
        <dbReference type="SAM" id="Coils"/>
    </source>
</evidence>
<evidence type="ECO:0000256" key="6">
    <source>
        <dbReference type="ARBA" id="ARBA00022884"/>
    </source>
</evidence>
<reference evidence="14 15" key="1">
    <citation type="journal article" date="2010" name="Cell">
        <title>The genome of Naegleria gruberi illuminates early eukaryotic versatility.</title>
        <authorList>
            <person name="Fritz-Laylin L.K."/>
            <person name="Prochnik S.E."/>
            <person name="Ginger M.L."/>
            <person name="Dacks J.B."/>
            <person name="Carpenter M.L."/>
            <person name="Field M.C."/>
            <person name="Kuo A."/>
            <person name="Paredez A."/>
            <person name="Chapman J."/>
            <person name="Pham J."/>
            <person name="Shu S."/>
            <person name="Neupane R."/>
            <person name="Cipriano M."/>
            <person name="Mancuso J."/>
            <person name="Tu H."/>
            <person name="Salamov A."/>
            <person name="Lindquist E."/>
            <person name="Shapiro H."/>
            <person name="Lucas S."/>
            <person name="Grigoriev I.V."/>
            <person name="Cande W.Z."/>
            <person name="Fulton C."/>
            <person name="Rokhsar D.S."/>
            <person name="Dawson S.C."/>
        </authorList>
    </citation>
    <scope>NUCLEOTIDE SEQUENCE [LARGE SCALE GENOMIC DNA]</scope>
    <source>
        <strain evidence="14 15">NEG-M</strain>
    </source>
</reference>
<sequence>MILSELSSQLSNALLTIHSQSVMDDKSVNKFLKEISKALLEADVNCEQVVQVYNGIKEELDNMSQDVNRKKNIKRILKKELCKLFDPGVKAIKPVKGKQNVILFIGLRGAGKTTTASKFAMFYKKKGFKCAIVNSNTFRTGAFDSLRHNSLRDTIPFYGNVFETDPIKIAKDGVETFKKENYDLIIVDTSARTIQEESLFEEMKLISEAITPNDIILVMDSKIGQSIKEQVTTFKSRIPTLGSIILTKLDGHSKGGGALSAIAATKTPISFIGTGEYYDSLQPFEVEGFVSRLLGEGNYTILFGAVPQASDSTEISVLNSSLPINGVFTMRDLKEQLLSIVNMGPPSRVLSMIFGFSEFPKIEGQEYKVKKYLTIMGSMNETELDCADFTKLSDMQSRILRIARGSGKNSKDVVELLDNYKQFQSTNHPNIIRKKSSKIQDAFNTFRNNELEHLDWNGIMRQMGTNSGLNLSGVSGDGPQPRRR</sequence>
<dbReference type="InterPro" id="IPR027417">
    <property type="entry name" value="P-loop_NTPase"/>
</dbReference>
<comment type="similarity">
    <text evidence="2">Belongs to the GTP-binding SRP family. SRP54 subfamily.</text>
</comment>
<dbReference type="Gene3D" id="3.40.50.300">
    <property type="entry name" value="P-loop containing nucleotide triphosphate hydrolases"/>
    <property type="match status" value="1"/>
</dbReference>
<accession>D2VUL7</accession>
<dbReference type="InterPro" id="IPR042101">
    <property type="entry name" value="SRP54_N_sf"/>
</dbReference>
<dbReference type="InterPro" id="IPR036891">
    <property type="entry name" value="Signal_recog_part_SRP54_M_sf"/>
</dbReference>
<dbReference type="OrthoDB" id="10250817at2759"/>
<keyword evidence="12" id="KW-0175">Coiled coil</keyword>
<dbReference type="InterPro" id="IPR004125">
    <property type="entry name" value="Signal_recog_particle_SRP54_M"/>
</dbReference>
<dbReference type="STRING" id="5762.D2VUL7"/>
<dbReference type="GO" id="GO:0008312">
    <property type="term" value="F:7S RNA binding"/>
    <property type="evidence" value="ECO:0007669"/>
    <property type="project" value="InterPro"/>
</dbReference>
<gene>
    <name evidence="14" type="ORF">NAEGRDRAFT_72707</name>
</gene>
<dbReference type="PANTHER" id="PTHR11564:SF5">
    <property type="entry name" value="SIGNAL RECOGNITION PARTICLE SUBUNIT SRP54"/>
    <property type="match status" value="1"/>
</dbReference>
<evidence type="ECO:0000256" key="3">
    <source>
        <dbReference type="ARBA" id="ARBA00022490"/>
    </source>
</evidence>
<comment type="subcellular location">
    <subcellularLocation>
        <location evidence="1">Cytoplasm</location>
    </subcellularLocation>
</comment>
<dbReference type="PANTHER" id="PTHR11564">
    <property type="entry name" value="SIGNAL RECOGNITION PARTICLE 54K PROTEIN SRP54"/>
    <property type="match status" value="1"/>
</dbReference>
<dbReference type="InterPro" id="IPR022941">
    <property type="entry name" value="SRP54"/>
</dbReference>
<dbReference type="SMART" id="SM00963">
    <property type="entry name" value="SRP54_N"/>
    <property type="match status" value="1"/>
</dbReference>
<dbReference type="FunFam" id="3.40.50.300:FF:000022">
    <property type="entry name" value="Signal recognition particle 54 kDa subunit"/>
    <property type="match status" value="1"/>
</dbReference>
<dbReference type="InterPro" id="IPR003593">
    <property type="entry name" value="AAA+_ATPase"/>
</dbReference>
<dbReference type="InParanoid" id="D2VUL7"/>
<dbReference type="VEuPathDB" id="AmoebaDB:NAEGRDRAFT_72707"/>
<dbReference type="SMART" id="SM00382">
    <property type="entry name" value="AAA"/>
    <property type="match status" value="1"/>
</dbReference>
<evidence type="ECO:0000256" key="4">
    <source>
        <dbReference type="ARBA" id="ARBA00022741"/>
    </source>
</evidence>
<dbReference type="Gene3D" id="1.10.260.30">
    <property type="entry name" value="Signal recognition particle, SRP54 subunit, M-domain"/>
    <property type="match status" value="1"/>
</dbReference>
<keyword evidence="4" id="KW-0547">Nucleotide-binding</keyword>
<keyword evidence="5" id="KW-0378">Hydrolase</keyword>
<dbReference type="SMART" id="SM00962">
    <property type="entry name" value="SRP54"/>
    <property type="match status" value="1"/>
</dbReference>
<dbReference type="Pfam" id="PF02881">
    <property type="entry name" value="SRP54_N"/>
    <property type="match status" value="1"/>
</dbReference>
<keyword evidence="8" id="KW-0733">Signal recognition particle</keyword>
<dbReference type="GO" id="GO:0005829">
    <property type="term" value="C:cytosol"/>
    <property type="evidence" value="ECO:0007669"/>
    <property type="project" value="TreeGrafter"/>
</dbReference>
<name>D2VUL7_NAEGR</name>
<evidence type="ECO:0000256" key="5">
    <source>
        <dbReference type="ARBA" id="ARBA00022801"/>
    </source>
</evidence>
<keyword evidence="9" id="KW-0687">Ribonucleoprotein</keyword>
<dbReference type="GeneID" id="8854127"/>
<keyword evidence="3" id="KW-0963">Cytoplasm</keyword>
<evidence type="ECO:0000256" key="2">
    <source>
        <dbReference type="ARBA" id="ARBA00005450"/>
    </source>
</evidence>
<proteinExistence type="inferred from homology"/>
<evidence type="ECO:0000256" key="8">
    <source>
        <dbReference type="ARBA" id="ARBA00023135"/>
    </source>
</evidence>
<organism evidence="15">
    <name type="scientific">Naegleria gruberi</name>
    <name type="common">Amoeba</name>
    <dbReference type="NCBI Taxonomy" id="5762"/>
    <lineage>
        <taxon>Eukaryota</taxon>
        <taxon>Discoba</taxon>
        <taxon>Heterolobosea</taxon>
        <taxon>Tetramitia</taxon>
        <taxon>Eutetramitia</taxon>
        <taxon>Vahlkampfiidae</taxon>
        <taxon>Naegleria</taxon>
    </lineage>
</organism>
<evidence type="ECO:0000256" key="9">
    <source>
        <dbReference type="ARBA" id="ARBA00023274"/>
    </source>
</evidence>
<dbReference type="GO" id="GO:0003924">
    <property type="term" value="F:GTPase activity"/>
    <property type="evidence" value="ECO:0007669"/>
    <property type="project" value="InterPro"/>
</dbReference>
<dbReference type="PROSITE" id="PS00300">
    <property type="entry name" value="SRP54"/>
    <property type="match status" value="1"/>
</dbReference>
<dbReference type="KEGG" id="ngr:NAEGRDRAFT_72707"/>
<dbReference type="EC" id="3.6.5.4" evidence="10"/>
<dbReference type="Gene3D" id="1.20.120.140">
    <property type="entry name" value="Signal recognition particle SRP54, nucleotide-binding domain"/>
    <property type="match status" value="1"/>
</dbReference>
<evidence type="ECO:0000313" key="14">
    <source>
        <dbReference type="EMBL" id="EFC39531.1"/>
    </source>
</evidence>
<feature type="coiled-coil region" evidence="12">
    <location>
        <begin position="53"/>
        <end position="80"/>
    </location>
</feature>
<evidence type="ECO:0000313" key="15">
    <source>
        <dbReference type="Proteomes" id="UP000006671"/>
    </source>
</evidence>
<dbReference type="GO" id="GO:0005786">
    <property type="term" value="C:signal recognition particle, endoplasmic reticulum targeting"/>
    <property type="evidence" value="ECO:0007669"/>
    <property type="project" value="UniProtKB-KW"/>
</dbReference>
<keyword evidence="7" id="KW-0342">GTP-binding</keyword>
<dbReference type="Proteomes" id="UP000006671">
    <property type="component" value="Unassembled WGS sequence"/>
</dbReference>
<dbReference type="CDD" id="cd17875">
    <property type="entry name" value="SRP54_G"/>
    <property type="match status" value="1"/>
</dbReference>
<dbReference type="OMA" id="RIAKMWK"/>
<evidence type="ECO:0000256" key="7">
    <source>
        <dbReference type="ARBA" id="ARBA00023134"/>
    </source>
</evidence>
<dbReference type="GO" id="GO:0030942">
    <property type="term" value="F:endoplasmic reticulum signal peptide binding"/>
    <property type="evidence" value="ECO:0007669"/>
    <property type="project" value="TreeGrafter"/>
</dbReference>
<evidence type="ECO:0000256" key="10">
    <source>
        <dbReference type="ARBA" id="ARBA00035672"/>
    </source>
</evidence>
<protein>
    <recommendedName>
        <fullName evidence="10">signal-recognition-particle GTPase</fullName>
        <ecNumber evidence="10">3.6.5.4</ecNumber>
    </recommendedName>
</protein>
<dbReference type="SUPFAM" id="SSF47446">
    <property type="entry name" value="Signal peptide-binding domain"/>
    <property type="match status" value="1"/>
</dbReference>
<dbReference type="AlphaFoldDB" id="D2VUL7"/>